<dbReference type="RefSeq" id="WP_161028357.1">
    <property type="nucleotide sequence ID" value="NZ_WWCJ01000029.1"/>
</dbReference>
<proteinExistence type="predicted"/>
<protein>
    <submittedName>
        <fullName evidence="2">Glyoxalase</fullName>
    </submittedName>
</protein>
<accession>A0A6N9HPF4</accession>
<feature type="domain" description="VOC" evidence="1">
    <location>
        <begin position="10"/>
        <end position="132"/>
    </location>
</feature>
<dbReference type="PANTHER" id="PTHR36503:SF1">
    <property type="entry name" value="BLR2520 PROTEIN"/>
    <property type="match status" value="1"/>
</dbReference>
<sequence length="150" mass="16067">MTTALRPSQRLHLILLGVHDVAASSKFYESLGWAKSPTSNDGFVKFDLGGYALCLLSRAAFASDAMAPTPQGSGFAGIGLVYLARSADDVPRILEQAVAAGGTLIKPATKTDWGVAGYFKDPDGHLFEVDYEDGWLLDAEHRLVVDKVNP</sequence>
<dbReference type="Gene3D" id="3.10.180.10">
    <property type="entry name" value="2,3-Dihydroxybiphenyl 1,2-Dioxygenase, domain 1"/>
    <property type="match status" value="1"/>
</dbReference>
<dbReference type="SUPFAM" id="SSF54593">
    <property type="entry name" value="Glyoxalase/Bleomycin resistance protein/Dihydroxybiphenyl dioxygenase"/>
    <property type="match status" value="1"/>
</dbReference>
<dbReference type="Pfam" id="PF00903">
    <property type="entry name" value="Glyoxalase"/>
    <property type="match status" value="1"/>
</dbReference>
<evidence type="ECO:0000313" key="2">
    <source>
        <dbReference type="EMBL" id="MYN05410.1"/>
    </source>
</evidence>
<dbReference type="Proteomes" id="UP000448575">
    <property type="component" value="Unassembled WGS sequence"/>
</dbReference>
<dbReference type="EMBL" id="WWCJ01000029">
    <property type="protein sequence ID" value="MYN05410.1"/>
    <property type="molecule type" value="Genomic_DNA"/>
</dbReference>
<comment type="caution">
    <text evidence="2">The sequence shown here is derived from an EMBL/GenBank/DDBJ whole genome shotgun (WGS) entry which is preliminary data.</text>
</comment>
<dbReference type="AlphaFoldDB" id="A0A6N9HPF4"/>
<dbReference type="PROSITE" id="PS51819">
    <property type="entry name" value="VOC"/>
    <property type="match status" value="1"/>
</dbReference>
<organism evidence="2 3">
    <name type="scientific">Pseudoduganella guangdongensis</name>
    <dbReference type="NCBI Taxonomy" id="2692179"/>
    <lineage>
        <taxon>Bacteria</taxon>
        <taxon>Pseudomonadati</taxon>
        <taxon>Pseudomonadota</taxon>
        <taxon>Betaproteobacteria</taxon>
        <taxon>Burkholderiales</taxon>
        <taxon>Oxalobacteraceae</taxon>
        <taxon>Telluria group</taxon>
        <taxon>Pseudoduganella</taxon>
    </lineage>
</organism>
<evidence type="ECO:0000259" key="1">
    <source>
        <dbReference type="PROSITE" id="PS51819"/>
    </source>
</evidence>
<dbReference type="CDD" id="cd07251">
    <property type="entry name" value="VOC_like"/>
    <property type="match status" value="1"/>
</dbReference>
<dbReference type="InterPro" id="IPR029068">
    <property type="entry name" value="Glyas_Bleomycin-R_OHBP_Dase"/>
</dbReference>
<dbReference type="PANTHER" id="PTHR36503">
    <property type="entry name" value="BLR2520 PROTEIN"/>
    <property type="match status" value="1"/>
</dbReference>
<dbReference type="InterPro" id="IPR037523">
    <property type="entry name" value="VOC_core"/>
</dbReference>
<evidence type="ECO:0000313" key="3">
    <source>
        <dbReference type="Proteomes" id="UP000448575"/>
    </source>
</evidence>
<gene>
    <name evidence="2" type="ORF">GTP41_25265</name>
</gene>
<reference evidence="2 3" key="1">
    <citation type="submission" date="2019-12" db="EMBL/GenBank/DDBJ databases">
        <title>Novel species isolated from a subtropical stream in China.</title>
        <authorList>
            <person name="Lu H."/>
        </authorList>
    </citation>
    <scope>NUCLEOTIDE SEQUENCE [LARGE SCALE GENOMIC DNA]</scope>
    <source>
        <strain evidence="2 3">DS3</strain>
    </source>
</reference>
<keyword evidence="3" id="KW-1185">Reference proteome</keyword>
<name>A0A6N9HPF4_9BURK</name>
<dbReference type="InterPro" id="IPR004360">
    <property type="entry name" value="Glyas_Fos-R_dOase_dom"/>
</dbReference>